<comment type="caution">
    <text evidence="2">The sequence shown here is derived from an EMBL/GenBank/DDBJ whole genome shotgun (WGS) entry which is preliminary data.</text>
</comment>
<proteinExistence type="predicted"/>
<evidence type="ECO:0000313" key="3">
    <source>
        <dbReference type="Proteomes" id="UP000587415"/>
    </source>
</evidence>
<keyword evidence="1" id="KW-0732">Signal</keyword>
<dbReference type="AlphaFoldDB" id="A0A7X5YKV9"/>
<dbReference type="Proteomes" id="UP000587415">
    <property type="component" value="Unassembled WGS sequence"/>
</dbReference>
<evidence type="ECO:0008006" key="4">
    <source>
        <dbReference type="Google" id="ProtNLM"/>
    </source>
</evidence>
<reference evidence="2 3" key="1">
    <citation type="submission" date="2020-03" db="EMBL/GenBank/DDBJ databases">
        <title>Genomic Encyclopedia of Type Strains, Phase IV (KMG-IV): sequencing the most valuable type-strain genomes for metagenomic binning, comparative biology and taxonomic classification.</title>
        <authorList>
            <person name="Goeker M."/>
        </authorList>
    </citation>
    <scope>NUCLEOTIDE SEQUENCE [LARGE SCALE GENOMIC DNA]</scope>
    <source>
        <strain evidence="2 3">DSM 4736</strain>
    </source>
</reference>
<dbReference type="RefSeq" id="WP_168046849.1">
    <property type="nucleotide sequence ID" value="NZ_JAATJM010000001.1"/>
</dbReference>
<dbReference type="PROSITE" id="PS51257">
    <property type="entry name" value="PROKAR_LIPOPROTEIN"/>
    <property type="match status" value="1"/>
</dbReference>
<keyword evidence="3" id="KW-1185">Reference proteome</keyword>
<feature type="chain" id="PRO_5030627121" description="Lipoprotein" evidence="1">
    <location>
        <begin position="19"/>
        <end position="117"/>
    </location>
</feature>
<dbReference type="EMBL" id="JAATJM010000001">
    <property type="protein sequence ID" value="NJC41608.1"/>
    <property type="molecule type" value="Genomic_DNA"/>
</dbReference>
<name>A0A7X5YKV9_9CAUL</name>
<organism evidence="2 3">
    <name type="scientific">Brevundimonas alba</name>
    <dbReference type="NCBI Taxonomy" id="74314"/>
    <lineage>
        <taxon>Bacteria</taxon>
        <taxon>Pseudomonadati</taxon>
        <taxon>Pseudomonadota</taxon>
        <taxon>Alphaproteobacteria</taxon>
        <taxon>Caulobacterales</taxon>
        <taxon>Caulobacteraceae</taxon>
        <taxon>Brevundimonas</taxon>
    </lineage>
</organism>
<sequence>MRSSFRFLWALGLTVALAGCADMVTGGPLIRPGEPQGTIRVLNATSDQLHAVLISSCDASTYGLNRLPSGMAIPPGGSYSFTVSAGCWDVAAGTLGVGDARGRIRVAAGRTGSIQIN</sequence>
<feature type="signal peptide" evidence="1">
    <location>
        <begin position="1"/>
        <end position="18"/>
    </location>
</feature>
<evidence type="ECO:0000256" key="1">
    <source>
        <dbReference type="SAM" id="SignalP"/>
    </source>
</evidence>
<gene>
    <name evidence="2" type="ORF">GGQ87_001866</name>
</gene>
<accession>A0A7X5YKV9</accession>
<protein>
    <recommendedName>
        <fullName evidence="4">Lipoprotein</fullName>
    </recommendedName>
</protein>
<evidence type="ECO:0000313" key="2">
    <source>
        <dbReference type="EMBL" id="NJC41608.1"/>
    </source>
</evidence>